<dbReference type="Proteomes" id="UP000001318">
    <property type="component" value="Chromosome"/>
</dbReference>
<reference evidence="2 3" key="1">
    <citation type="journal article" date="2008" name="J. Bacteriol.">
        <title>Genome of the actinomycete plant pathogen Clavibacter michiganensis subsp. sepedonicus suggests recent niche adaptation.</title>
        <authorList>
            <person name="Bentley S.D."/>
            <person name="Corton C."/>
            <person name="Brown S.E."/>
            <person name="Barron A."/>
            <person name="Clark L."/>
            <person name="Doggett J."/>
            <person name="Harris B."/>
            <person name="Ormond D."/>
            <person name="Quail M.A."/>
            <person name="May G."/>
            <person name="Francis D."/>
            <person name="Knudson D."/>
            <person name="Parkhill J."/>
            <person name="Ishimaru C.A."/>
        </authorList>
    </citation>
    <scope>NUCLEOTIDE SEQUENCE [LARGE SCALE GENOMIC DNA]</scope>
    <source>
        <strain evidence="3">ATCC 33113 / DSM 20744 / JCM 9667 / LMG 2889 / ICMP 2535 / C-1</strain>
    </source>
</reference>
<feature type="compositionally biased region" description="Basic and acidic residues" evidence="1">
    <location>
        <begin position="58"/>
        <end position="82"/>
    </location>
</feature>
<protein>
    <submittedName>
        <fullName evidence="2">Uncharacterized protein</fullName>
    </submittedName>
</protein>
<evidence type="ECO:0000256" key="1">
    <source>
        <dbReference type="SAM" id="MobiDB-lite"/>
    </source>
</evidence>
<proteinExistence type="predicted"/>
<evidence type="ECO:0000313" key="2">
    <source>
        <dbReference type="EMBL" id="CAQ00981.1"/>
    </source>
</evidence>
<gene>
    <name evidence="2" type="ordered locus">CMS0864</name>
</gene>
<dbReference type="HOGENOM" id="CLU_2231827_0_0_11"/>
<dbReference type="KEGG" id="cms:CMS0864"/>
<keyword evidence="3" id="KW-1185">Reference proteome</keyword>
<dbReference type="AlphaFoldDB" id="B0RF48"/>
<name>B0RF48_CLASE</name>
<sequence length="105" mass="11826">MVSEKMAACGARAISSQDEIPKRRVRVISVHAESGSGLRSDDMMGFNARLTAALAEAQARRQRAESDRAPDHSRGDRPDAFDGHATPLPPYEKAARRRRWWQRRL</sequence>
<accession>B0RF48</accession>
<evidence type="ECO:0000313" key="3">
    <source>
        <dbReference type="Proteomes" id="UP000001318"/>
    </source>
</evidence>
<dbReference type="EMBL" id="AM849034">
    <property type="protein sequence ID" value="CAQ00981.1"/>
    <property type="molecule type" value="Genomic_DNA"/>
</dbReference>
<organism evidence="2 3">
    <name type="scientific">Clavibacter sepedonicus</name>
    <name type="common">Clavibacter michiganensis subsp. sepedonicus</name>
    <dbReference type="NCBI Taxonomy" id="31964"/>
    <lineage>
        <taxon>Bacteria</taxon>
        <taxon>Bacillati</taxon>
        <taxon>Actinomycetota</taxon>
        <taxon>Actinomycetes</taxon>
        <taxon>Micrococcales</taxon>
        <taxon>Microbacteriaceae</taxon>
        <taxon>Clavibacter</taxon>
    </lineage>
</organism>
<feature type="region of interest" description="Disordered" evidence="1">
    <location>
        <begin position="57"/>
        <end position="105"/>
    </location>
</feature>
<feature type="compositionally biased region" description="Basic residues" evidence="1">
    <location>
        <begin position="95"/>
        <end position="105"/>
    </location>
</feature>